<dbReference type="NCBIfam" id="TIGR01125">
    <property type="entry name" value="30S ribosomal protein S12 methylthiotransferase RimO"/>
    <property type="match status" value="1"/>
</dbReference>
<comment type="cofactor">
    <cofactor evidence="8">
        <name>[4Fe-4S] cluster</name>
        <dbReference type="ChEBI" id="CHEBI:49883"/>
    </cofactor>
    <text evidence="8">Binds 2 [4Fe-4S] clusters. One cluster is coordinated with 3 cysteines and an exchangeable S-adenosyl-L-methionine.</text>
</comment>
<dbReference type="HAMAP" id="MF_01865">
    <property type="entry name" value="MTTase_RimO"/>
    <property type="match status" value="1"/>
</dbReference>
<keyword evidence="7 8" id="KW-0411">Iron-sulfur</keyword>
<dbReference type="SFLD" id="SFLDS00029">
    <property type="entry name" value="Radical_SAM"/>
    <property type="match status" value="1"/>
</dbReference>
<dbReference type="RefSeq" id="WP_249301189.1">
    <property type="nucleotide sequence ID" value="NZ_JACRSP010000004.1"/>
</dbReference>
<dbReference type="GO" id="GO:0051539">
    <property type="term" value="F:4 iron, 4 sulfur cluster binding"/>
    <property type="evidence" value="ECO:0007669"/>
    <property type="project" value="UniProtKB-UniRule"/>
</dbReference>
<keyword evidence="12" id="KW-0689">Ribosomal protein</keyword>
<dbReference type="GO" id="GO:0005840">
    <property type="term" value="C:ribosome"/>
    <property type="evidence" value="ECO:0007669"/>
    <property type="project" value="UniProtKB-KW"/>
</dbReference>
<dbReference type="EMBL" id="JACRSP010000004">
    <property type="protein sequence ID" value="MBC8537019.1"/>
    <property type="molecule type" value="Genomic_DNA"/>
</dbReference>
<dbReference type="InterPro" id="IPR038135">
    <property type="entry name" value="Methylthiotransferase_N_sf"/>
</dbReference>
<feature type="binding site" evidence="8">
    <location>
        <position position="165"/>
    </location>
    <ligand>
        <name>[4Fe-4S] cluster</name>
        <dbReference type="ChEBI" id="CHEBI:49883"/>
        <label>2</label>
        <note>4Fe-4S-S-AdoMet</note>
    </ligand>
</feature>
<dbReference type="PROSITE" id="PS50926">
    <property type="entry name" value="TRAM"/>
    <property type="match status" value="1"/>
</dbReference>
<dbReference type="GO" id="GO:0103039">
    <property type="term" value="F:protein methylthiotransferase activity"/>
    <property type="evidence" value="ECO:0007669"/>
    <property type="project" value="UniProtKB-EC"/>
</dbReference>
<dbReference type="AlphaFoldDB" id="A0A926HUK8"/>
<dbReference type="Gene3D" id="3.40.50.12160">
    <property type="entry name" value="Methylthiotransferase, N-terminal domain"/>
    <property type="match status" value="1"/>
</dbReference>
<feature type="binding site" evidence="8">
    <location>
        <position position="51"/>
    </location>
    <ligand>
        <name>[4Fe-4S] cluster</name>
        <dbReference type="ChEBI" id="CHEBI:49883"/>
        <label>1</label>
    </ligand>
</feature>
<evidence type="ECO:0000259" key="10">
    <source>
        <dbReference type="PROSITE" id="PS51449"/>
    </source>
</evidence>
<dbReference type="PROSITE" id="PS51918">
    <property type="entry name" value="RADICAL_SAM"/>
    <property type="match status" value="1"/>
</dbReference>
<dbReference type="GO" id="GO:0035600">
    <property type="term" value="P:tRNA methylthiolation"/>
    <property type="evidence" value="ECO:0007669"/>
    <property type="project" value="UniProtKB-ARBA"/>
</dbReference>
<dbReference type="FunFam" id="3.80.30.20:FF:000001">
    <property type="entry name" value="tRNA-2-methylthio-N(6)-dimethylallyladenosine synthase 2"/>
    <property type="match status" value="1"/>
</dbReference>
<dbReference type="InterPro" id="IPR007197">
    <property type="entry name" value="rSAM"/>
</dbReference>
<sequence>MNPIRVTMISLGCSKNQVDGEVMLGRLAQSDGEFVLVSEPEQADVVIVNTCGFIESAKAEAIENILDMAQLKVNGVIRGIVVTGCLAERYREQLRAEMPEIDVVLGIGSNDDIARAVREASSGHGFEQFGPKTNLVGGGTRIRTTPWYTAYLKIAEGCDNRCAFCAIPSIRGPYRSRPMEELLDEARTLAADGVFELNVVAQDTTRYGEDLYGESRLPELLEGLAQIEGIRWVRTLYCYPDRISERLLRVIGAHESLVPYIDLPIQHASDPVLRRMNRHADAARTMQAIEDIRRLLPDAVLRTTLMVGFPGETEEDFELLLDFVKKVRFDRVGVFTFSMEEGTPAERFGDDVPEETKQSRRERLMLAQQRIVEQKNREKIGDVYETVVEGYLPEDGVYFGRTQYDAPEVDGTAFFHSERALCEGDLVPVEIEQVVDYDLYGHVVQA</sequence>
<keyword evidence="12" id="KW-0687">Ribonucleoprotein</keyword>
<comment type="function">
    <text evidence="8">Catalyzes the methylthiolation of an aspartic acid residue of ribosomal protein uS12.</text>
</comment>
<dbReference type="InterPro" id="IPR013848">
    <property type="entry name" value="Methylthiotransferase_N"/>
</dbReference>
<dbReference type="Pfam" id="PF04055">
    <property type="entry name" value="Radical_SAM"/>
    <property type="match status" value="1"/>
</dbReference>
<evidence type="ECO:0000259" key="11">
    <source>
        <dbReference type="PROSITE" id="PS51918"/>
    </source>
</evidence>
<keyword evidence="13" id="KW-1185">Reference proteome</keyword>
<comment type="caution">
    <text evidence="12">The sequence shown here is derived from an EMBL/GenBank/DDBJ whole genome shotgun (WGS) entry which is preliminary data.</text>
</comment>
<evidence type="ECO:0000256" key="4">
    <source>
        <dbReference type="ARBA" id="ARBA00022691"/>
    </source>
</evidence>
<evidence type="ECO:0000313" key="13">
    <source>
        <dbReference type="Proteomes" id="UP000620366"/>
    </source>
</evidence>
<gene>
    <name evidence="8 12" type="primary">rimO</name>
    <name evidence="12" type="ORF">H8695_10000</name>
</gene>
<comment type="subcellular location">
    <subcellularLocation>
        <location evidence="8">Cytoplasm</location>
    </subcellularLocation>
</comment>
<dbReference type="SUPFAM" id="SSF102114">
    <property type="entry name" value="Radical SAM enzymes"/>
    <property type="match status" value="1"/>
</dbReference>
<dbReference type="Proteomes" id="UP000620366">
    <property type="component" value="Unassembled WGS sequence"/>
</dbReference>
<evidence type="ECO:0000256" key="2">
    <source>
        <dbReference type="ARBA" id="ARBA00022490"/>
    </source>
</evidence>
<dbReference type="InterPro" id="IPR020612">
    <property type="entry name" value="Methylthiotransferase_CS"/>
</dbReference>
<comment type="similarity">
    <text evidence="8">Belongs to the methylthiotransferase family. RimO subfamily.</text>
</comment>
<dbReference type="InterPro" id="IPR005840">
    <property type="entry name" value="Ribosomal_uS12_MeSTrfase_RimO"/>
</dbReference>
<dbReference type="SFLD" id="SFLDG01082">
    <property type="entry name" value="B12-binding_domain_containing"/>
    <property type="match status" value="1"/>
</dbReference>
<feature type="binding site" evidence="8">
    <location>
        <position position="13"/>
    </location>
    <ligand>
        <name>[4Fe-4S] cluster</name>
        <dbReference type="ChEBI" id="CHEBI:49883"/>
        <label>1</label>
    </ligand>
</feature>
<evidence type="ECO:0000256" key="6">
    <source>
        <dbReference type="ARBA" id="ARBA00023004"/>
    </source>
</evidence>
<name>A0A926HUK8_9FIRM</name>
<dbReference type="InterPro" id="IPR012340">
    <property type="entry name" value="NA-bd_OB-fold"/>
</dbReference>
<dbReference type="InterPro" id="IPR002792">
    <property type="entry name" value="TRAM_dom"/>
</dbReference>
<evidence type="ECO:0000256" key="5">
    <source>
        <dbReference type="ARBA" id="ARBA00022723"/>
    </source>
</evidence>
<dbReference type="GO" id="GO:0046872">
    <property type="term" value="F:metal ion binding"/>
    <property type="evidence" value="ECO:0007669"/>
    <property type="project" value="UniProtKB-KW"/>
</dbReference>
<dbReference type="PANTHER" id="PTHR43837">
    <property type="entry name" value="RIBOSOMAL PROTEIN S12 METHYLTHIOTRANSFERASE RIMO"/>
    <property type="match status" value="1"/>
</dbReference>
<evidence type="ECO:0000256" key="3">
    <source>
        <dbReference type="ARBA" id="ARBA00022679"/>
    </source>
</evidence>
<protein>
    <recommendedName>
        <fullName evidence="8">Ribosomal protein uS12 methylthiotransferase RimO</fullName>
        <shortName evidence="8">uS12 MTTase</shortName>
        <shortName evidence="8">uS12 methylthiotransferase</shortName>
        <ecNumber evidence="8">2.8.4.4</ecNumber>
    </recommendedName>
    <alternativeName>
        <fullName evidence="8">Ribosomal protein uS12 (aspartate-C(3))-methylthiotransferase</fullName>
    </alternativeName>
    <alternativeName>
        <fullName evidence="8">Ribosome maturation factor RimO</fullName>
    </alternativeName>
</protein>
<keyword evidence="1 8" id="KW-0004">4Fe-4S</keyword>
<evidence type="ECO:0000256" key="8">
    <source>
        <dbReference type="HAMAP-Rule" id="MF_01865"/>
    </source>
</evidence>
<dbReference type="CDD" id="cd01335">
    <property type="entry name" value="Radical_SAM"/>
    <property type="match status" value="1"/>
</dbReference>
<dbReference type="InterPro" id="IPR005839">
    <property type="entry name" value="Methylthiotransferase"/>
</dbReference>
<dbReference type="InterPro" id="IPR006638">
    <property type="entry name" value="Elp3/MiaA/NifB-like_rSAM"/>
</dbReference>
<dbReference type="GO" id="GO:0140101">
    <property type="term" value="F:catalytic activity, acting on a tRNA"/>
    <property type="evidence" value="ECO:0007669"/>
    <property type="project" value="UniProtKB-ARBA"/>
</dbReference>
<keyword evidence="3 8" id="KW-0808">Transferase</keyword>
<reference evidence="12" key="1">
    <citation type="submission" date="2020-08" db="EMBL/GenBank/DDBJ databases">
        <title>Genome public.</title>
        <authorList>
            <person name="Liu C."/>
            <person name="Sun Q."/>
        </authorList>
    </citation>
    <scope>NUCLEOTIDE SEQUENCE</scope>
    <source>
        <strain evidence="12">BX7</strain>
    </source>
</reference>
<feature type="domain" description="Radical SAM core" evidence="11">
    <location>
        <begin position="144"/>
        <end position="374"/>
    </location>
</feature>
<feature type="binding site" evidence="8">
    <location>
        <position position="162"/>
    </location>
    <ligand>
        <name>[4Fe-4S] cluster</name>
        <dbReference type="ChEBI" id="CHEBI:49883"/>
        <label>2</label>
        <note>4Fe-4S-S-AdoMet</note>
    </ligand>
</feature>
<dbReference type="InterPro" id="IPR023404">
    <property type="entry name" value="rSAM_horseshoe"/>
</dbReference>
<proteinExistence type="inferred from homology"/>
<dbReference type="GO" id="GO:0035599">
    <property type="term" value="F:aspartic acid methylthiotransferase activity"/>
    <property type="evidence" value="ECO:0007669"/>
    <property type="project" value="TreeGrafter"/>
</dbReference>
<evidence type="ECO:0000313" key="12">
    <source>
        <dbReference type="EMBL" id="MBC8537019.1"/>
    </source>
</evidence>
<keyword evidence="4 8" id="KW-0949">S-adenosyl-L-methionine</keyword>
<evidence type="ECO:0000256" key="1">
    <source>
        <dbReference type="ARBA" id="ARBA00022485"/>
    </source>
</evidence>
<dbReference type="Gene3D" id="3.80.30.20">
    <property type="entry name" value="tm_1862 like domain"/>
    <property type="match status" value="1"/>
</dbReference>
<keyword evidence="2 8" id="KW-0963">Cytoplasm</keyword>
<feature type="domain" description="MTTase N-terminal" evidence="10">
    <location>
        <begin position="4"/>
        <end position="122"/>
    </location>
</feature>
<organism evidence="12 13">
    <name type="scientific">Feifania hominis</name>
    <dbReference type="NCBI Taxonomy" id="2763660"/>
    <lineage>
        <taxon>Bacteria</taxon>
        <taxon>Bacillati</taxon>
        <taxon>Bacillota</taxon>
        <taxon>Clostridia</taxon>
        <taxon>Eubacteriales</taxon>
        <taxon>Feifaniaceae</taxon>
        <taxon>Feifania</taxon>
    </lineage>
</organism>
<comment type="catalytic activity">
    <reaction evidence="8">
        <text>L-aspartate(89)-[ribosomal protein uS12]-hydrogen + (sulfur carrier)-SH + AH2 + 2 S-adenosyl-L-methionine = 3-methylsulfanyl-L-aspartate(89)-[ribosomal protein uS12]-hydrogen + (sulfur carrier)-H + 5'-deoxyadenosine + L-methionine + A + S-adenosyl-L-homocysteine + 2 H(+)</text>
        <dbReference type="Rhea" id="RHEA:37087"/>
        <dbReference type="Rhea" id="RHEA-COMP:10460"/>
        <dbReference type="Rhea" id="RHEA-COMP:10461"/>
        <dbReference type="Rhea" id="RHEA-COMP:14737"/>
        <dbReference type="Rhea" id="RHEA-COMP:14739"/>
        <dbReference type="ChEBI" id="CHEBI:13193"/>
        <dbReference type="ChEBI" id="CHEBI:15378"/>
        <dbReference type="ChEBI" id="CHEBI:17319"/>
        <dbReference type="ChEBI" id="CHEBI:17499"/>
        <dbReference type="ChEBI" id="CHEBI:29917"/>
        <dbReference type="ChEBI" id="CHEBI:29961"/>
        <dbReference type="ChEBI" id="CHEBI:57844"/>
        <dbReference type="ChEBI" id="CHEBI:57856"/>
        <dbReference type="ChEBI" id="CHEBI:59789"/>
        <dbReference type="ChEBI" id="CHEBI:64428"/>
        <dbReference type="ChEBI" id="CHEBI:73599"/>
        <dbReference type="EC" id="2.8.4.4"/>
    </reaction>
</comment>
<dbReference type="PROSITE" id="PS01278">
    <property type="entry name" value="MTTASE_RADICAL"/>
    <property type="match status" value="1"/>
</dbReference>
<dbReference type="Pfam" id="PF00919">
    <property type="entry name" value="UPF0004"/>
    <property type="match status" value="1"/>
</dbReference>
<feature type="binding site" evidence="8">
    <location>
        <position position="85"/>
    </location>
    <ligand>
        <name>[4Fe-4S] cluster</name>
        <dbReference type="ChEBI" id="CHEBI:49883"/>
        <label>1</label>
    </ligand>
</feature>
<dbReference type="EC" id="2.8.4.4" evidence="8"/>
<dbReference type="InterPro" id="IPR058240">
    <property type="entry name" value="rSAM_sf"/>
</dbReference>
<evidence type="ECO:0000256" key="7">
    <source>
        <dbReference type="ARBA" id="ARBA00023014"/>
    </source>
</evidence>
<accession>A0A926HUK8</accession>
<dbReference type="PANTHER" id="PTHR43837:SF1">
    <property type="entry name" value="RIBOSOMAL PROTEIN US12 METHYLTHIOTRANSFERASE RIMO"/>
    <property type="match status" value="1"/>
</dbReference>
<dbReference type="Pfam" id="PF18693">
    <property type="entry name" value="TRAM_2"/>
    <property type="match status" value="1"/>
</dbReference>
<evidence type="ECO:0000259" key="9">
    <source>
        <dbReference type="PROSITE" id="PS50926"/>
    </source>
</evidence>
<feature type="domain" description="TRAM" evidence="9">
    <location>
        <begin position="377"/>
        <end position="445"/>
    </location>
</feature>
<keyword evidence="5 8" id="KW-0479">Metal-binding</keyword>
<dbReference type="NCBIfam" id="TIGR00089">
    <property type="entry name" value="MiaB/RimO family radical SAM methylthiotransferase"/>
    <property type="match status" value="1"/>
</dbReference>
<dbReference type="SFLD" id="SFLDG01061">
    <property type="entry name" value="methylthiotransferase"/>
    <property type="match status" value="1"/>
</dbReference>
<dbReference type="Gene3D" id="2.40.50.140">
    <property type="entry name" value="Nucleic acid-binding proteins"/>
    <property type="match status" value="1"/>
</dbReference>
<feature type="binding site" evidence="8">
    <location>
        <position position="158"/>
    </location>
    <ligand>
        <name>[4Fe-4S] cluster</name>
        <dbReference type="ChEBI" id="CHEBI:49883"/>
        <label>2</label>
        <note>4Fe-4S-S-AdoMet</note>
    </ligand>
</feature>
<dbReference type="SMART" id="SM00729">
    <property type="entry name" value="Elp3"/>
    <property type="match status" value="1"/>
</dbReference>
<dbReference type="PROSITE" id="PS51449">
    <property type="entry name" value="MTTASE_N"/>
    <property type="match status" value="1"/>
</dbReference>
<dbReference type="SFLD" id="SFLDF00274">
    <property type="entry name" value="ribosomal_protein_S12_methylth"/>
    <property type="match status" value="1"/>
</dbReference>
<dbReference type="GO" id="GO:0005829">
    <property type="term" value="C:cytosol"/>
    <property type="evidence" value="ECO:0007669"/>
    <property type="project" value="TreeGrafter"/>
</dbReference>
<keyword evidence="6 8" id="KW-0408">Iron</keyword>